<organism evidence="1 2">
    <name type="scientific">Lepagella muris</name>
    <dbReference type="NCBI Taxonomy" id="3032870"/>
    <lineage>
        <taxon>Bacteria</taxon>
        <taxon>Pseudomonadati</taxon>
        <taxon>Bacteroidota</taxon>
        <taxon>Bacteroidia</taxon>
        <taxon>Bacteroidales</taxon>
        <taxon>Muribaculaceae</taxon>
        <taxon>Lepagella</taxon>
    </lineage>
</organism>
<accession>A0AC61RCK5</accession>
<name>A0AC61RCK5_9BACT</name>
<evidence type="ECO:0000313" key="2">
    <source>
        <dbReference type="Proteomes" id="UP000306319"/>
    </source>
</evidence>
<keyword evidence="1" id="KW-0418">Kinase</keyword>
<evidence type="ECO:0000313" key="1">
    <source>
        <dbReference type="EMBL" id="TGY77130.1"/>
    </source>
</evidence>
<proteinExistence type="predicted"/>
<gene>
    <name evidence="1" type="ORF">E5331_15685</name>
</gene>
<sequence length="1312" mass="146424">MLRKIGLLIVVSLLFLNALGEPGEKSEYRIVNAGIAHDKTSLCAMRDRYGFLWVGTLNGLVCYDGNGKSVYTSNSGVLPQTEGISVSSFFEKDDDIWFGGTQGLYIFHRDENRMERFPYKTRYNVQISSSVQRIVEGDDGRIWIITHGQGLFIFNPADGSLIQDSVNGASYSDLRKGGDGKLYAATQDGYLLVFNADGSLCRRMRLPDFVTDKNPISMAVIGDVLRIASNKRIYAYRMGESDVRIELQDAGFGVINAMTEGKNDFWLGTNEGIFRYPGGNSPDNTSLADSRVVKLIPDGDDGFIVVSRTGIGFLSEGQTGISRVMERGKGDFDDTVNVICRSADRRTIWIGTDHGISRYDEASGMVEPLSLPFGMDIVVTSIAEQGSQLWIGSSHQGLFRYDVTTGEMHHYRYDENIPYAVISNSINKVYVTHLGEVFILTNWGLCRYNKSQDNFEVVTEIGNGIPLVEMAEDGNGRLWGASSNNLIYVRDKSDSRFSLIESKAIGKNGISLMHCDADGRLLVVAGGNRIFYYDEESGDFRLMGSLILGASSIAFIEEGAAGELWIGTDKSVIRFDPVSKVTDYSYLTDKDVLLMRGAACRLDNGSILFGAYKALCELNPGVIASEDLTERAYILGLSFPYLEESGDELKRLDLDRLLYTLDEITLPYSDNTFTIHFAGARKSGSPEVRYLYMLEGVDKTWIPASGSEVTYTDLSPGTYTFSLRPDSGPESAMDHLTIHIPAPWYLSWVAFVVYAILALMAVLSIMMISRRRLQRQSEERIREMRTQKERETYESKMRFFVNLVHEIRTPLTLISLPLEKLSESVDGTPLPDKEKRKSIASMQRNLDYLLGIINQLLDFRKAEHDSEVRLSVRDTDIVKSVSEICHRFRQPMLSQGKELEIVMPEERIVARVDRGKFDRVVMNLVGNAMKYSRHKVSVKLSAGDDGTLVLTISDDGIGINDNERDKIFDTYYQISGDDVGATLGTGLGLTYARLVTRAHGGDISVGNLATGGAVFRLTLPVSDSTDEVEDETLPSPEECTPEEEQSLPDEKGGEDKKKTVILLVEDNDELRNDVAHALKSYYDVVSVPDGETALKELESNDSIDMIVSDYMMPGIDGAELCRRVKDDINMSYIPFIMLTAKSGREAKEESMRVGADAFVEKPFTIKQLRLQISNILNTRELFYKKMRGSEVMSDSVADEPLINRMDADFLAVLNKHILDNILDEDISIDAIAGKMDMSRSTFYRRIKAVTGMSPVDYLKNYRLEHAARLLKDGMRVSEVALMVGFTSSSYFAKCFRAKFGMIPKEYVSAHTT</sequence>
<dbReference type="EMBL" id="SRYB01000029">
    <property type="protein sequence ID" value="TGY77130.1"/>
    <property type="molecule type" value="Genomic_DNA"/>
</dbReference>
<dbReference type="Proteomes" id="UP000306319">
    <property type="component" value="Unassembled WGS sequence"/>
</dbReference>
<reference evidence="1" key="1">
    <citation type="submission" date="2019-04" db="EMBL/GenBank/DDBJ databases">
        <title>Microbes associate with the intestines of laboratory mice.</title>
        <authorList>
            <person name="Navarre W."/>
            <person name="Wong E."/>
            <person name="Huang K."/>
            <person name="Tropini C."/>
            <person name="Ng K."/>
            <person name="Yu B."/>
        </authorList>
    </citation>
    <scope>NUCLEOTIDE SEQUENCE</scope>
    <source>
        <strain evidence="1">NM04_E33</strain>
    </source>
</reference>
<keyword evidence="2" id="KW-1185">Reference proteome</keyword>
<comment type="caution">
    <text evidence="1">The sequence shown here is derived from an EMBL/GenBank/DDBJ whole genome shotgun (WGS) entry which is preliminary data.</text>
</comment>
<keyword evidence="1" id="KW-0808">Transferase</keyword>
<protein>
    <submittedName>
        <fullName evidence="1">Hybrid sensor histidine kinase/response regulator</fullName>
    </submittedName>
</protein>